<proteinExistence type="predicted"/>
<keyword evidence="1" id="KW-1133">Transmembrane helix</keyword>
<evidence type="ECO:0000259" key="2">
    <source>
        <dbReference type="Pfam" id="PF01757"/>
    </source>
</evidence>
<dbReference type="Proteomes" id="UP000530571">
    <property type="component" value="Unassembled WGS sequence"/>
</dbReference>
<dbReference type="PANTHER" id="PTHR23028:SF53">
    <property type="entry name" value="ACYL_TRANSF_3 DOMAIN-CONTAINING PROTEIN"/>
    <property type="match status" value="1"/>
</dbReference>
<feature type="transmembrane region" description="Helical" evidence="1">
    <location>
        <begin position="127"/>
        <end position="146"/>
    </location>
</feature>
<dbReference type="Pfam" id="PF19040">
    <property type="entry name" value="SGNH"/>
    <property type="match status" value="1"/>
</dbReference>
<feature type="domain" description="SGNH" evidence="3">
    <location>
        <begin position="361"/>
        <end position="606"/>
    </location>
</feature>
<feature type="domain" description="Acyltransferase 3" evidence="2">
    <location>
        <begin position="1"/>
        <end position="291"/>
    </location>
</feature>
<feature type="transmembrane region" description="Helical" evidence="1">
    <location>
        <begin position="307"/>
        <end position="331"/>
    </location>
</feature>
<feature type="transmembrane region" description="Helical" evidence="1">
    <location>
        <begin position="273"/>
        <end position="295"/>
    </location>
</feature>
<evidence type="ECO:0000256" key="1">
    <source>
        <dbReference type="SAM" id="Phobius"/>
    </source>
</evidence>
<reference evidence="4 5" key="1">
    <citation type="submission" date="2020-08" db="EMBL/GenBank/DDBJ databases">
        <title>Genomic Encyclopedia of Type Strains, Phase IV (KMG-IV): sequencing the most valuable type-strain genomes for metagenomic binning, comparative biology and taxonomic classification.</title>
        <authorList>
            <person name="Goeker M."/>
        </authorList>
    </citation>
    <scope>NUCLEOTIDE SEQUENCE [LARGE SCALE GENOMIC DNA]</scope>
    <source>
        <strain evidence="4 5">DSM 28101</strain>
    </source>
</reference>
<dbReference type="InterPro" id="IPR043968">
    <property type="entry name" value="SGNH"/>
</dbReference>
<dbReference type="EMBL" id="JACIDZ010000005">
    <property type="protein sequence ID" value="MBB4121969.1"/>
    <property type="molecule type" value="Genomic_DNA"/>
</dbReference>
<dbReference type="PANTHER" id="PTHR23028">
    <property type="entry name" value="ACETYLTRANSFERASE"/>
    <property type="match status" value="1"/>
</dbReference>
<keyword evidence="1" id="KW-0812">Transmembrane</keyword>
<evidence type="ECO:0000259" key="3">
    <source>
        <dbReference type="Pfam" id="PF19040"/>
    </source>
</evidence>
<feature type="transmembrane region" description="Helical" evidence="1">
    <location>
        <begin position="249"/>
        <end position="267"/>
    </location>
</feature>
<name>A0A7W6KKS0_9HYPH</name>
<comment type="caution">
    <text evidence="4">The sequence shown here is derived from an EMBL/GenBank/DDBJ whole genome shotgun (WGS) entry which is preliminary data.</text>
</comment>
<organism evidence="4 5">
    <name type="scientific">Martelella radicis</name>
    <dbReference type="NCBI Taxonomy" id="1397476"/>
    <lineage>
        <taxon>Bacteria</taxon>
        <taxon>Pseudomonadati</taxon>
        <taxon>Pseudomonadota</taxon>
        <taxon>Alphaproteobacteria</taxon>
        <taxon>Hyphomicrobiales</taxon>
        <taxon>Aurantimonadaceae</taxon>
        <taxon>Martelella</taxon>
    </lineage>
</organism>
<protein>
    <submittedName>
        <fullName evidence="4">Peptidoglycan/LPS O-acetylase OafA/YrhL</fullName>
    </submittedName>
</protein>
<dbReference type="GO" id="GO:0009103">
    <property type="term" value="P:lipopolysaccharide biosynthetic process"/>
    <property type="evidence" value="ECO:0007669"/>
    <property type="project" value="TreeGrafter"/>
</dbReference>
<feature type="transmembrane region" description="Helical" evidence="1">
    <location>
        <begin position="36"/>
        <end position="55"/>
    </location>
</feature>
<sequence length="612" mass="67260">MFFVISGFLITQDIANRIEAGKFSIIEFYIRRVRRIFPALFVTLIFTSVFAYFILYPEELVRYGKSLAGAALSISNIVFYRRDNYFGANSAEEPLLHTWSLGVEEQFYIFWPILLFIASRFLGRKGVIASLILVAGASLYWSQAVLATNPSFSYFMLPTRAWELALGGILGLAGKGRLELGKLTATAIFLIGSLLLGYAFFNYSELTPFPGFSALIPVVGTSLILYAGQFGNPCSGILAGGLMTFIGRLSYPLYLVHWPIIVFWGLASPVEPGIVVITGQLLLMLLSSYAIVTLVEPSIRRRSATLANLRFWVPFAAFSITLVLTCSFFLIKTHGFPARHDMPEWIVQSKQEVQIFQGHPCMVRGDLLPQSGVCTIGDPDSSPTLVLWGDSHAAQLIPAFRALVEAEGYSGMILTKAGCPPIPDVEMLPSNEMRSACRQFNTNVLERLHEIPSLRAVIVAGKWSSYVSGKGLLKEDGAKESFDNSLQLLSRRLTESAELVRGLGGTPVVATVAPVGSGTTYNCYVRSTYLGKDSSLCGAGAFSENREDNEMFKTLLPDETLASRLDLISVLCQQDEGCDLFDGEYGLIDNVHISETSAMKLVPELKRLVGQQ</sequence>
<evidence type="ECO:0000313" key="4">
    <source>
        <dbReference type="EMBL" id="MBB4121969.1"/>
    </source>
</evidence>
<accession>A0A7W6KKS0</accession>
<keyword evidence="1" id="KW-0472">Membrane</keyword>
<dbReference type="Pfam" id="PF01757">
    <property type="entry name" value="Acyl_transf_3"/>
    <property type="match status" value="1"/>
</dbReference>
<dbReference type="AlphaFoldDB" id="A0A7W6KKS0"/>
<dbReference type="GO" id="GO:0016020">
    <property type="term" value="C:membrane"/>
    <property type="evidence" value="ECO:0007669"/>
    <property type="project" value="TreeGrafter"/>
</dbReference>
<dbReference type="GO" id="GO:0016747">
    <property type="term" value="F:acyltransferase activity, transferring groups other than amino-acyl groups"/>
    <property type="evidence" value="ECO:0007669"/>
    <property type="project" value="InterPro"/>
</dbReference>
<feature type="transmembrane region" description="Helical" evidence="1">
    <location>
        <begin position="209"/>
        <end position="228"/>
    </location>
</feature>
<evidence type="ECO:0000313" key="5">
    <source>
        <dbReference type="Proteomes" id="UP000530571"/>
    </source>
</evidence>
<feature type="transmembrane region" description="Helical" evidence="1">
    <location>
        <begin position="185"/>
        <end position="203"/>
    </location>
</feature>
<dbReference type="InterPro" id="IPR050879">
    <property type="entry name" value="Acyltransferase_3"/>
</dbReference>
<dbReference type="InterPro" id="IPR002656">
    <property type="entry name" value="Acyl_transf_3_dom"/>
</dbReference>
<keyword evidence="5" id="KW-1185">Reference proteome</keyword>
<gene>
    <name evidence="4" type="ORF">GGR30_001895</name>
</gene>